<keyword evidence="12 15" id="KW-1133">Transmembrane helix</keyword>
<dbReference type="GO" id="GO:0055070">
    <property type="term" value="P:copper ion homeostasis"/>
    <property type="evidence" value="ECO:0007669"/>
    <property type="project" value="TreeGrafter"/>
</dbReference>
<dbReference type="SUPFAM" id="SSF81653">
    <property type="entry name" value="Calcium ATPase, transduction domain A"/>
    <property type="match status" value="1"/>
</dbReference>
<feature type="transmembrane region" description="Helical" evidence="15">
    <location>
        <begin position="452"/>
        <end position="472"/>
    </location>
</feature>
<feature type="transmembrane region" description="Helical" evidence="15">
    <location>
        <begin position="237"/>
        <end position="258"/>
    </location>
</feature>
<evidence type="ECO:0000256" key="16">
    <source>
        <dbReference type="SAM" id="MobiDB-lite"/>
    </source>
</evidence>
<keyword evidence="7 15" id="KW-0479">Metal-binding</keyword>
<evidence type="ECO:0000256" key="5">
    <source>
        <dbReference type="ARBA" id="ARBA00022553"/>
    </source>
</evidence>
<dbReference type="AlphaFoldDB" id="A0A6P1DWI4"/>
<keyword evidence="14 15" id="KW-0472">Membrane</keyword>
<evidence type="ECO:0000256" key="3">
    <source>
        <dbReference type="ARBA" id="ARBA00022448"/>
    </source>
</evidence>
<feature type="region of interest" description="Disordered" evidence="16">
    <location>
        <begin position="1"/>
        <end position="25"/>
    </location>
</feature>
<evidence type="ECO:0000256" key="15">
    <source>
        <dbReference type="RuleBase" id="RU362081"/>
    </source>
</evidence>
<feature type="transmembrane region" description="Helical" evidence="15">
    <location>
        <begin position="299"/>
        <end position="318"/>
    </location>
</feature>
<dbReference type="InterPro" id="IPR023299">
    <property type="entry name" value="ATPase_P-typ_cyto_dom_N"/>
</dbReference>
<dbReference type="SFLD" id="SFLDF00027">
    <property type="entry name" value="p-type_atpase"/>
    <property type="match status" value="1"/>
</dbReference>
<dbReference type="InterPro" id="IPR008250">
    <property type="entry name" value="ATPase_P-typ_transduc_dom_A_sf"/>
</dbReference>
<comment type="similarity">
    <text evidence="2 15">Belongs to the cation transport ATPase (P-type) (TC 3.A.3) family. Type IB subfamily.</text>
</comment>
<feature type="transmembrane region" description="Helical" evidence="15">
    <location>
        <begin position="270"/>
        <end position="287"/>
    </location>
</feature>
<dbReference type="InterPro" id="IPR027256">
    <property type="entry name" value="P-typ_ATPase_IB"/>
</dbReference>
<dbReference type="CDD" id="cd00371">
    <property type="entry name" value="HMA"/>
    <property type="match status" value="1"/>
</dbReference>
<dbReference type="SFLD" id="SFLDS00003">
    <property type="entry name" value="Haloacid_Dehalogenase"/>
    <property type="match status" value="1"/>
</dbReference>
<dbReference type="SUPFAM" id="SSF56784">
    <property type="entry name" value="HAD-like"/>
    <property type="match status" value="1"/>
</dbReference>
<dbReference type="InterPro" id="IPR006121">
    <property type="entry name" value="HMA_dom"/>
</dbReference>
<evidence type="ECO:0000313" key="19">
    <source>
        <dbReference type="Proteomes" id="UP000471640"/>
    </source>
</evidence>
<accession>A0A6P1DWI4</accession>
<evidence type="ECO:0000256" key="4">
    <source>
        <dbReference type="ARBA" id="ARBA00022475"/>
    </source>
</evidence>
<dbReference type="Proteomes" id="UP000471640">
    <property type="component" value="Unassembled WGS sequence"/>
</dbReference>
<keyword evidence="6 15" id="KW-0812">Transmembrane</keyword>
<evidence type="ECO:0000256" key="7">
    <source>
        <dbReference type="ARBA" id="ARBA00022723"/>
    </source>
</evidence>
<dbReference type="InterPro" id="IPR036412">
    <property type="entry name" value="HAD-like_sf"/>
</dbReference>
<protein>
    <submittedName>
        <fullName evidence="18">Heavy metal translocating P-type ATPase</fullName>
    </submittedName>
</protein>
<keyword evidence="19" id="KW-1185">Reference proteome</keyword>
<reference evidence="19" key="1">
    <citation type="journal article" date="2020" name="Microbiol. Resour. Announc.">
        <title>Draft Genome Sequences of Thiorhodococcus mannitoliphagus and Thiorhodococcus minor, Purple Sulfur Photosynthetic Bacteria in the Gammaproteobacterial Family Chromatiaceae.</title>
        <authorList>
            <person name="Aviles F.A."/>
            <person name="Meyer T.E."/>
            <person name="Kyndt J.A."/>
        </authorList>
    </citation>
    <scope>NUCLEOTIDE SEQUENCE [LARGE SCALE GENOMIC DNA]</scope>
    <source>
        <strain evidence="19">DSM 18266</strain>
    </source>
</reference>
<dbReference type="GO" id="GO:0016887">
    <property type="term" value="F:ATP hydrolysis activity"/>
    <property type="evidence" value="ECO:0007669"/>
    <property type="project" value="InterPro"/>
</dbReference>
<dbReference type="NCBIfam" id="TIGR01525">
    <property type="entry name" value="ATPase-IB_hvy"/>
    <property type="match status" value="1"/>
</dbReference>
<dbReference type="SUPFAM" id="SSF55008">
    <property type="entry name" value="HMA, heavy metal-associated domain"/>
    <property type="match status" value="1"/>
</dbReference>
<dbReference type="PROSITE" id="PS00154">
    <property type="entry name" value="ATPASE_E1_E2"/>
    <property type="match status" value="1"/>
</dbReference>
<dbReference type="PRINTS" id="PR00119">
    <property type="entry name" value="CATATPASE"/>
</dbReference>
<dbReference type="FunFam" id="2.70.150.10:FF:000002">
    <property type="entry name" value="Copper-transporting ATPase 1, putative"/>
    <property type="match status" value="1"/>
</dbReference>
<evidence type="ECO:0000256" key="12">
    <source>
        <dbReference type="ARBA" id="ARBA00022989"/>
    </source>
</evidence>
<dbReference type="InterPro" id="IPR044492">
    <property type="entry name" value="P_typ_ATPase_HD_dom"/>
</dbReference>
<proteinExistence type="inferred from homology"/>
<dbReference type="InterPro" id="IPR023298">
    <property type="entry name" value="ATPase_P-typ_TM_dom_sf"/>
</dbReference>
<comment type="subcellular location">
    <subcellularLocation>
        <location evidence="1">Cell membrane</location>
        <topology evidence="1">Multi-pass membrane protein</topology>
    </subcellularLocation>
</comment>
<evidence type="ECO:0000256" key="10">
    <source>
        <dbReference type="ARBA" id="ARBA00022842"/>
    </source>
</evidence>
<dbReference type="Pfam" id="PF00403">
    <property type="entry name" value="HMA"/>
    <property type="match status" value="1"/>
</dbReference>
<evidence type="ECO:0000313" key="18">
    <source>
        <dbReference type="EMBL" id="NEX22069.1"/>
    </source>
</evidence>
<feature type="transmembrane region" description="Helical" evidence="15">
    <location>
        <begin position="204"/>
        <end position="225"/>
    </location>
</feature>
<dbReference type="PANTHER" id="PTHR43520">
    <property type="entry name" value="ATP7, ISOFORM B"/>
    <property type="match status" value="1"/>
</dbReference>
<dbReference type="EMBL" id="JAAIJR010000081">
    <property type="protein sequence ID" value="NEX22069.1"/>
    <property type="molecule type" value="Genomic_DNA"/>
</dbReference>
<feature type="domain" description="HMA" evidence="17">
    <location>
        <begin position="120"/>
        <end position="186"/>
    </location>
</feature>
<dbReference type="GO" id="GO:0005886">
    <property type="term" value="C:plasma membrane"/>
    <property type="evidence" value="ECO:0007669"/>
    <property type="project" value="UniProtKB-SubCell"/>
</dbReference>
<dbReference type="GO" id="GO:0043682">
    <property type="term" value="F:P-type divalent copper transporter activity"/>
    <property type="evidence" value="ECO:0007669"/>
    <property type="project" value="TreeGrafter"/>
</dbReference>
<evidence type="ECO:0000256" key="2">
    <source>
        <dbReference type="ARBA" id="ARBA00006024"/>
    </source>
</evidence>
<name>A0A6P1DWI4_9GAMM</name>
<evidence type="ECO:0000256" key="14">
    <source>
        <dbReference type="ARBA" id="ARBA00023136"/>
    </source>
</evidence>
<dbReference type="Gene3D" id="3.40.1110.10">
    <property type="entry name" value="Calcium-transporting ATPase, cytoplasmic domain N"/>
    <property type="match status" value="1"/>
</dbReference>
<evidence type="ECO:0000256" key="8">
    <source>
        <dbReference type="ARBA" id="ARBA00022741"/>
    </source>
</evidence>
<keyword evidence="10" id="KW-0460">Magnesium</keyword>
<dbReference type="PANTHER" id="PTHR43520:SF5">
    <property type="entry name" value="CATION-TRANSPORTING P-TYPE ATPASE-RELATED"/>
    <property type="match status" value="1"/>
</dbReference>
<keyword evidence="9 15" id="KW-0067">ATP-binding</keyword>
<evidence type="ECO:0000256" key="1">
    <source>
        <dbReference type="ARBA" id="ARBA00004651"/>
    </source>
</evidence>
<feature type="transmembrane region" description="Helical" evidence="15">
    <location>
        <begin position="813"/>
        <end position="837"/>
    </location>
</feature>
<comment type="caution">
    <text evidence="18">The sequence shown here is derived from an EMBL/GenBank/DDBJ whole genome shotgun (WGS) entry which is preliminary data.</text>
</comment>
<dbReference type="NCBIfam" id="TIGR01494">
    <property type="entry name" value="ATPase_P-type"/>
    <property type="match status" value="2"/>
</dbReference>
<keyword evidence="11" id="KW-1278">Translocase</keyword>
<dbReference type="InterPro" id="IPR023214">
    <property type="entry name" value="HAD_sf"/>
</dbReference>
<dbReference type="InterPro" id="IPR018303">
    <property type="entry name" value="ATPase_P-typ_P_site"/>
</dbReference>
<dbReference type="GO" id="GO:0005507">
    <property type="term" value="F:copper ion binding"/>
    <property type="evidence" value="ECO:0007669"/>
    <property type="project" value="TreeGrafter"/>
</dbReference>
<organism evidence="18 19">
    <name type="scientific">Thiorhodococcus mannitoliphagus</name>
    <dbReference type="NCBI Taxonomy" id="329406"/>
    <lineage>
        <taxon>Bacteria</taxon>
        <taxon>Pseudomonadati</taxon>
        <taxon>Pseudomonadota</taxon>
        <taxon>Gammaproteobacteria</taxon>
        <taxon>Chromatiales</taxon>
        <taxon>Chromatiaceae</taxon>
        <taxon>Thiorhodococcus</taxon>
    </lineage>
</organism>
<dbReference type="Pfam" id="PF12156">
    <property type="entry name" value="ATPase-cat_bd"/>
    <property type="match status" value="1"/>
</dbReference>
<gene>
    <name evidence="18" type="ORF">G3480_17440</name>
</gene>
<keyword evidence="8 15" id="KW-0547">Nucleotide-binding</keyword>
<reference evidence="18 19" key="2">
    <citation type="submission" date="2020-02" db="EMBL/GenBank/DDBJ databases">
        <title>Genome sequences of Thiorhodococcus mannitoliphagus and Thiorhodococcus minor, purple sulfur photosynthetic bacteria in the gammaproteobacterial family, Chromatiaceae.</title>
        <authorList>
            <person name="Aviles F.A."/>
            <person name="Meyer T.E."/>
            <person name="Kyndt J.A."/>
        </authorList>
    </citation>
    <scope>NUCLEOTIDE SEQUENCE [LARGE SCALE GENOMIC DNA]</scope>
    <source>
        <strain evidence="18 19">DSM 18266</strain>
    </source>
</reference>
<dbReference type="PROSITE" id="PS50846">
    <property type="entry name" value="HMA_2"/>
    <property type="match status" value="1"/>
</dbReference>
<keyword evidence="3" id="KW-0813">Transport</keyword>
<dbReference type="SUPFAM" id="SSF81665">
    <property type="entry name" value="Calcium ATPase, transmembrane domain M"/>
    <property type="match status" value="1"/>
</dbReference>
<dbReference type="InterPro" id="IPR001757">
    <property type="entry name" value="P_typ_ATPase"/>
</dbReference>
<dbReference type="Pfam" id="PF00702">
    <property type="entry name" value="Hydrolase"/>
    <property type="match status" value="1"/>
</dbReference>
<dbReference type="PRINTS" id="PR00120">
    <property type="entry name" value="HATPASE"/>
</dbReference>
<feature type="transmembrane region" description="Helical" evidence="15">
    <location>
        <begin position="478"/>
        <end position="506"/>
    </location>
</feature>
<dbReference type="InterPro" id="IPR021993">
    <property type="entry name" value="ATPase-cat-bd"/>
</dbReference>
<dbReference type="PROSITE" id="PS01047">
    <property type="entry name" value="HMA_1"/>
    <property type="match status" value="1"/>
</dbReference>
<dbReference type="Gene3D" id="3.30.70.100">
    <property type="match status" value="1"/>
</dbReference>
<evidence type="ECO:0000256" key="6">
    <source>
        <dbReference type="ARBA" id="ARBA00022692"/>
    </source>
</evidence>
<sequence>MSAATEPAGRSGSLQGGAPGSNPARATAAKATQECCFHCGLPVSPDARETATIEGAERGFCCTGCKAVCEAIFAAGLEGFYRRTPEGEVLGPPPEPPKDLALFDLDVVQEEFTDVACAGREINLLVEGIHCAACVWLIEKGLESLPGVEEARVNLTGRRLRVRWDNGRLKLSRILRRLADIGYAATPFDPHSAELAIGLENRALLFRMAWAGFAMMNLLWVSIALYSGADQGEHRDFFHWIGFVLATPTLLYSGAPFYRGAWSGLRSGYLSMDLPIAIGVTTTYGYSLYVTVGGSEVGAVYWDTVVNFLFVILVGRYLEAISRRRAVASTQRLLDLQPKVATRVQGGRGEVVPIRSLQVGERVLVRPGERIPVDGDVAEGESGVDESMLTGESRKVAKVVGDRVAAGTINGAGVLQVRISGVLRETALGRIIALVEAAQSSRAPIQRLADRVVPWFVAATLGLAALTFFIWLRTDVEVALMAATSVLIITCPCAFGLATPMAVAVASGLGASRGILVKNGAVLERLSAIRHLVFDKTGTLTEGRPQVMALRDSHGEWQASPVDAIDGGTTLDLTDVQRAQLRRLGALERLSEHPVARAILDLCERSQLSTAGLSVTATQVAPGLGICGRVEGQAVVIGTADWLERNGVAERLPVDAAAQSMAEAGGLVHCAIDGREVMQLRVADRLRPGAAHLVALMRAGGIRVTMLTGDRREVAEQIAAQLGDIEVIAEVLPDEKDAVIDRLQRDGTPVAMVGDGVNDAPALTRADVGIAMGSGTDVSIASADIVLISSELGRVIEAAELSRRTLRAIRQNIGISILYNLIMVPLAMGGVITPLIAAVSMPLSSLAVIGNSARIRTFVKAL</sequence>
<dbReference type="Gene3D" id="2.70.150.10">
    <property type="entry name" value="Calcium-transporting ATPase, cytoplasmic transduction domain A"/>
    <property type="match status" value="1"/>
</dbReference>
<dbReference type="Gene3D" id="3.40.50.1000">
    <property type="entry name" value="HAD superfamily/HAD-like"/>
    <property type="match status" value="1"/>
</dbReference>
<evidence type="ECO:0000256" key="13">
    <source>
        <dbReference type="ARBA" id="ARBA00023065"/>
    </source>
</evidence>
<dbReference type="InterPro" id="IPR036163">
    <property type="entry name" value="HMA_dom_sf"/>
</dbReference>
<dbReference type="Pfam" id="PF00122">
    <property type="entry name" value="E1-E2_ATPase"/>
    <property type="match status" value="1"/>
</dbReference>
<keyword evidence="5" id="KW-0597">Phosphoprotein</keyword>
<evidence type="ECO:0000256" key="9">
    <source>
        <dbReference type="ARBA" id="ARBA00022840"/>
    </source>
</evidence>
<evidence type="ECO:0000259" key="17">
    <source>
        <dbReference type="PROSITE" id="PS50846"/>
    </source>
</evidence>
<dbReference type="InterPro" id="IPR017969">
    <property type="entry name" value="Heavy-metal-associated_CS"/>
</dbReference>
<dbReference type="GO" id="GO:0005524">
    <property type="term" value="F:ATP binding"/>
    <property type="evidence" value="ECO:0007669"/>
    <property type="project" value="UniProtKB-UniRule"/>
</dbReference>
<dbReference type="InterPro" id="IPR059000">
    <property type="entry name" value="ATPase_P-type_domA"/>
</dbReference>
<dbReference type="SFLD" id="SFLDG00002">
    <property type="entry name" value="C1.7:_P-type_atpase_like"/>
    <property type="match status" value="1"/>
</dbReference>
<keyword evidence="4 15" id="KW-1003">Cell membrane</keyword>
<keyword evidence="13" id="KW-0406">Ion transport</keyword>
<evidence type="ECO:0000256" key="11">
    <source>
        <dbReference type="ARBA" id="ARBA00022967"/>
    </source>
</evidence>